<comment type="subcellular location">
    <subcellularLocation>
        <location evidence="1">Cell membrane</location>
        <topology evidence="1">Single-pass membrane protein</topology>
    </subcellularLocation>
    <subcellularLocation>
        <location evidence="2">Membrane</location>
        <topology evidence="2">Single-pass type I membrane protein</topology>
    </subcellularLocation>
</comment>
<reference evidence="26" key="1">
    <citation type="submission" date="2020-06" db="EMBL/GenBank/DDBJ databases">
        <authorList>
            <person name="Li T."/>
            <person name="Hu X."/>
            <person name="Zhang T."/>
            <person name="Song X."/>
            <person name="Zhang H."/>
            <person name="Dai N."/>
            <person name="Sheng W."/>
            <person name="Hou X."/>
            <person name="Wei L."/>
        </authorList>
    </citation>
    <scope>NUCLEOTIDE SEQUENCE</scope>
    <source>
        <strain evidence="26">3651</strain>
        <tissue evidence="26">Leaf</tissue>
    </source>
</reference>
<evidence type="ECO:0000313" key="26">
    <source>
        <dbReference type="EMBL" id="KAK4436675.1"/>
    </source>
</evidence>
<dbReference type="FunFam" id="1.10.510.10:FF:000358">
    <property type="entry name" value="Putative leucine-rich repeat receptor-like serine/threonine-protein kinase"/>
    <property type="match status" value="1"/>
</dbReference>
<evidence type="ECO:0000256" key="22">
    <source>
        <dbReference type="PROSITE-ProRule" id="PRU10141"/>
    </source>
</evidence>
<dbReference type="Pfam" id="PF07714">
    <property type="entry name" value="PK_Tyr_Ser-Thr"/>
    <property type="match status" value="1"/>
</dbReference>
<evidence type="ECO:0000256" key="24">
    <source>
        <dbReference type="SAM" id="SignalP"/>
    </source>
</evidence>
<keyword evidence="5" id="KW-1003">Cell membrane</keyword>
<keyword evidence="27" id="KW-1185">Reference proteome</keyword>
<dbReference type="InterPro" id="IPR013210">
    <property type="entry name" value="LRR_N_plant-typ"/>
</dbReference>
<evidence type="ECO:0000256" key="1">
    <source>
        <dbReference type="ARBA" id="ARBA00004162"/>
    </source>
</evidence>
<dbReference type="Gene3D" id="3.80.10.10">
    <property type="entry name" value="Ribonuclease Inhibitor"/>
    <property type="match status" value="4"/>
</dbReference>
<evidence type="ECO:0000256" key="11">
    <source>
        <dbReference type="ARBA" id="ARBA00022729"/>
    </source>
</evidence>
<dbReference type="GO" id="GO:0005524">
    <property type="term" value="F:ATP binding"/>
    <property type="evidence" value="ECO:0007669"/>
    <property type="project" value="UniProtKB-UniRule"/>
</dbReference>
<evidence type="ECO:0000256" key="16">
    <source>
        <dbReference type="ARBA" id="ARBA00022989"/>
    </source>
</evidence>
<dbReference type="InterPro" id="IPR001611">
    <property type="entry name" value="Leu-rich_rpt"/>
</dbReference>
<keyword evidence="13 22" id="KW-0547">Nucleotide-binding</keyword>
<keyword evidence="18 26" id="KW-0675">Receptor</keyword>
<feature type="signal peptide" evidence="24">
    <location>
        <begin position="1"/>
        <end position="25"/>
    </location>
</feature>
<keyword evidence="10 23" id="KW-0812">Transmembrane</keyword>
<evidence type="ECO:0000256" key="12">
    <source>
        <dbReference type="ARBA" id="ARBA00022737"/>
    </source>
</evidence>
<evidence type="ECO:0000256" key="15">
    <source>
        <dbReference type="ARBA" id="ARBA00022840"/>
    </source>
</evidence>
<dbReference type="GO" id="GO:0051707">
    <property type="term" value="P:response to other organism"/>
    <property type="evidence" value="ECO:0007669"/>
    <property type="project" value="UniProtKB-ARBA"/>
</dbReference>
<dbReference type="PROSITE" id="PS00107">
    <property type="entry name" value="PROTEIN_KINASE_ATP"/>
    <property type="match status" value="1"/>
</dbReference>
<keyword evidence="8" id="KW-0433">Leucine-rich repeat</keyword>
<evidence type="ECO:0000256" key="8">
    <source>
        <dbReference type="ARBA" id="ARBA00022614"/>
    </source>
</evidence>
<dbReference type="InterPro" id="IPR001245">
    <property type="entry name" value="Ser-Thr/Tyr_kinase_cat_dom"/>
</dbReference>
<dbReference type="EMBL" id="JACGWO010000001">
    <property type="protein sequence ID" value="KAK4436675.1"/>
    <property type="molecule type" value="Genomic_DNA"/>
</dbReference>
<dbReference type="FunFam" id="3.30.200.20:FF:000432">
    <property type="entry name" value="LRR receptor-like serine/threonine-protein kinase EFR"/>
    <property type="match status" value="1"/>
</dbReference>
<dbReference type="Gene3D" id="1.10.510.10">
    <property type="entry name" value="Transferase(Phosphotransferase) domain 1"/>
    <property type="match status" value="1"/>
</dbReference>
<organism evidence="26 27">
    <name type="scientific">Sesamum alatum</name>
    <dbReference type="NCBI Taxonomy" id="300844"/>
    <lineage>
        <taxon>Eukaryota</taxon>
        <taxon>Viridiplantae</taxon>
        <taxon>Streptophyta</taxon>
        <taxon>Embryophyta</taxon>
        <taxon>Tracheophyta</taxon>
        <taxon>Spermatophyta</taxon>
        <taxon>Magnoliopsida</taxon>
        <taxon>eudicotyledons</taxon>
        <taxon>Gunneridae</taxon>
        <taxon>Pentapetalae</taxon>
        <taxon>asterids</taxon>
        <taxon>lamiids</taxon>
        <taxon>Lamiales</taxon>
        <taxon>Pedaliaceae</taxon>
        <taxon>Sesamum</taxon>
    </lineage>
</organism>
<keyword evidence="9" id="KW-0808">Transferase</keyword>
<dbReference type="EC" id="2.7.11.1" evidence="4"/>
<keyword evidence="7" id="KW-0597">Phosphoprotein</keyword>
<dbReference type="GO" id="GO:0005886">
    <property type="term" value="C:plasma membrane"/>
    <property type="evidence" value="ECO:0007669"/>
    <property type="project" value="UniProtKB-SubCell"/>
</dbReference>
<dbReference type="Pfam" id="PF13855">
    <property type="entry name" value="LRR_8"/>
    <property type="match status" value="1"/>
</dbReference>
<evidence type="ECO:0000259" key="25">
    <source>
        <dbReference type="PROSITE" id="PS50011"/>
    </source>
</evidence>
<evidence type="ECO:0000256" key="19">
    <source>
        <dbReference type="ARBA" id="ARBA00023180"/>
    </source>
</evidence>
<dbReference type="Proteomes" id="UP001293254">
    <property type="component" value="Unassembled WGS sequence"/>
</dbReference>
<evidence type="ECO:0000256" key="18">
    <source>
        <dbReference type="ARBA" id="ARBA00023170"/>
    </source>
</evidence>
<dbReference type="InterPro" id="IPR011009">
    <property type="entry name" value="Kinase-like_dom_sf"/>
</dbReference>
<keyword evidence="14 26" id="KW-0418">Kinase</keyword>
<dbReference type="SMART" id="SM00369">
    <property type="entry name" value="LRR_TYP"/>
    <property type="match status" value="7"/>
</dbReference>
<comment type="caution">
    <text evidence="26">The sequence shown here is derived from an EMBL/GenBank/DDBJ whole genome shotgun (WGS) entry which is preliminary data.</text>
</comment>
<dbReference type="PANTHER" id="PTHR45974">
    <property type="entry name" value="RECEPTOR-LIKE PROTEIN 55"/>
    <property type="match status" value="1"/>
</dbReference>
<evidence type="ECO:0000256" key="13">
    <source>
        <dbReference type="ARBA" id="ARBA00022741"/>
    </source>
</evidence>
<dbReference type="Gene3D" id="3.30.200.20">
    <property type="entry name" value="Phosphorylase Kinase, domain 1"/>
    <property type="match status" value="1"/>
</dbReference>
<dbReference type="SMART" id="SM00220">
    <property type="entry name" value="S_TKc"/>
    <property type="match status" value="1"/>
</dbReference>
<proteinExistence type="inferred from homology"/>
<keyword evidence="19" id="KW-0325">Glycoprotein</keyword>
<dbReference type="SUPFAM" id="SSF56112">
    <property type="entry name" value="Protein kinase-like (PK-like)"/>
    <property type="match status" value="1"/>
</dbReference>
<dbReference type="InterPro" id="IPR008271">
    <property type="entry name" value="Ser/Thr_kinase_AS"/>
</dbReference>
<keyword evidence="12" id="KW-0677">Repeat</keyword>
<evidence type="ECO:0000256" key="14">
    <source>
        <dbReference type="ARBA" id="ARBA00022777"/>
    </source>
</evidence>
<dbReference type="PROSITE" id="PS50011">
    <property type="entry name" value="PROTEIN_KINASE_DOM"/>
    <property type="match status" value="1"/>
</dbReference>
<protein>
    <recommendedName>
        <fullName evidence="4">non-specific serine/threonine protein kinase</fullName>
        <ecNumber evidence="4">2.7.11.1</ecNumber>
    </recommendedName>
</protein>
<keyword evidence="6" id="KW-0723">Serine/threonine-protein kinase</keyword>
<keyword evidence="16 23" id="KW-1133">Transmembrane helix</keyword>
<dbReference type="GO" id="GO:0004674">
    <property type="term" value="F:protein serine/threonine kinase activity"/>
    <property type="evidence" value="ECO:0007669"/>
    <property type="project" value="UniProtKB-KW"/>
</dbReference>
<evidence type="ECO:0000256" key="7">
    <source>
        <dbReference type="ARBA" id="ARBA00022553"/>
    </source>
</evidence>
<comment type="catalytic activity">
    <reaction evidence="21">
        <text>L-seryl-[protein] + ATP = O-phospho-L-seryl-[protein] + ADP + H(+)</text>
        <dbReference type="Rhea" id="RHEA:17989"/>
        <dbReference type="Rhea" id="RHEA-COMP:9863"/>
        <dbReference type="Rhea" id="RHEA-COMP:11604"/>
        <dbReference type="ChEBI" id="CHEBI:15378"/>
        <dbReference type="ChEBI" id="CHEBI:29999"/>
        <dbReference type="ChEBI" id="CHEBI:30616"/>
        <dbReference type="ChEBI" id="CHEBI:83421"/>
        <dbReference type="ChEBI" id="CHEBI:456216"/>
        <dbReference type="EC" id="2.7.11.1"/>
    </reaction>
</comment>
<comment type="catalytic activity">
    <reaction evidence="20">
        <text>L-threonyl-[protein] + ATP = O-phospho-L-threonyl-[protein] + ADP + H(+)</text>
        <dbReference type="Rhea" id="RHEA:46608"/>
        <dbReference type="Rhea" id="RHEA-COMP:11060"/>
        <dbReference type="Rhea" id="RHEA-COMP:11605"/>
        <dbReference type="ChEBI" id="CHEBI:15378"/>
        <dbReference type="ChEBI" id="CHEBI:30013"/>
        <dbReference type="ChEBI" id="CHEBI:30616"/>
        <dbReference type="ChEBI" id="CHEBI:61977"/>
        <dbReference type="ChEBI" id="CHEBI:456216"/>
        <dbReference type="EC" id="2.7.11.1"/>
    </reaction>
</comment>
<dbReference type="InterPro" id="IPR003591">
    <property type="entry name" value="Leu-rich_rpt_typical-subtyp"/>
</dbReference>
<accession>A0AAE1YUF0</accession>
<evidence type="ECO:0000256" key="3">
    <source>
        <dbReference type="ARBA" id="ARBA00008684"/>
    </source>
</evidence>
<feature type="transmembrane region" description="Helical" evidence="23">
    <location>
        <begin position="568"/>
        <end position="590"/>
    </location>
</feature>
<gene>
    <name evidence="26" type="ORF">Salat_0001400</name>
</gene>
<evidence type="ECO:0000256" key="21">
    <source>
        <dbReference type="ARBA" id="ARBA00048679"/>
    </source>
</evidence>
<evidence type="ECO:0000256" key="4">
    <source>
        <dbReference type="ARBA" id="ARBA00012513"/>
    </source>
</evidence>
<evidence type="ECO:0000256" key="6">
    <source>
        <dbReference type="ARBA" id="ARBA00022527"/>
    </source>
</evidence>
<dbReference type="InterPro" id="IPR017441">
    <property type="entry name" value="Protein_kinase_ATP_BS"/>
</dbReference>
<evidence type="ECO:0000256" key="17">
    <source>
        <dbReference type="ARBA" id="ARBA00023136"/>
    </source>
</evidence>
<dbReference type="Pfam" id="PF00560">
    <property type="entry name" value="LRR_1"/>
    <property type="match status" value="9"/>
</dbReference>
<evidence type="ECO:0000256" key="10">
    <source>
        <dbReference type="ARBA" id="ARBA00022692"/>
    </source>
</evidence>
<dbReference type="InterPro" id="IPR032675">
    <property type="entry name" value="LRR_dom_sf"/>
</dbReference>
<evidence type="ECO:0000256" key="9">
    <source>
        <dbReference type="ARBA" id="ARBA00022679"/>
    </source>
</evidence>
<evidence type="ECO:0000256" key="5">
    <source>
        <dbReference type="ARBA" id="ARBA00022475"/>
    </source>
</evidence>
<keyword evidence="17 23" id="KW-0472">Membrane</keyword>
<dbReference type="FunFam" id="3.80.10.10:FF:000400">
    <property type="entry name" value="Nuclear pore complex protein NUP107"/>
    <property type="match status" value="1"/>
</dbReference>
<evidence type="ECO:0000256" key="23">
    <source>
        <dbReference type="SAM" id="Phobius"/>
    </source>
</evidence>
<dbReference type="AlphaFoldDB" id="A0AAE1YUF0"/>
<dbReference type="InterPro" id="IPR000719">
    <property type="entry name" value="Prot_kinase_dom"/>
</dbReference>
<sequence length="919" mass="100470">MTNSITIECLILLIFFYFVSNPATCSTNKADLRALLSFKENILDPRGALDSWRYNQTVNYCTWNGISCSGRHRTRLVSIDLHSQGLVGSIPPHLASLGLSKNNLSGTIPSFIGNFTFLRQLSLADCGFQGEIPESLVHLHNLESLTLDKNRLTGRIPYGLYNISTIRRFSMFSNQLQGNIPSHIGFTLANLRYLSLGDNNFTGLVPVSLSNASFLEAIGLFQNRFTGPMPKNLDRLSDLSVLSIALTNIEDDIGFISSLTNCSKLRALDIFGNFLTGSLPHSIANLTTQLSILSMSRNLIHGTIPSGIGNLKGLSVLNLASNLFSGPIPWSIGGLTKLQEIYLDANVFTDELPSSLGNLTLLNLLYVHRNNISGRIPPTLGNCSNLLILYLSDNNLSGPVPREIVSLSSLSIYLDLSNNNLSGSIPSQVGSLRNLGGLDFSNNRLSGLVPSTISSCISLQQLYLGGNSFHGEIPQGLSLVKVLQELDLSRNNFSGLIPSFLGELSLAYLNLSFNKLQGPVPVEGVFRNVSAISVEENIELCGGISELELPPCPSTNPKKKKSQIPLKLILAISVSGAIFIAIIAFSYMFIQRKTKSRQDHLYASPFESQFQRLSYTDLLRATDGFSEANMIGCGRFGSVYKGIIGNGNTIVAVKVLNLQVGGAYRSFTRECNVLRGVRHRNLLKILSIAVSTDYQGNDFTALIYQFKANGSLDKWLHLDENMRYLTLMQRLNIVIDVASGLEYLHDGTGSVIVHGDLKPSNILLDDDLTAHVGDFGLAKVISVDDESYSSVAVKGTIGYIAPEYGMAGTISTQGDVYSFGILLLELFTNIRPTSDVLSDHANLHNFVATNLELDGGIDIVDPLILQKEHHMINSSIRGCVASILRIGVWCSRELPQDRLTIQDVVSELKRIRITFLAQN</sequence>
<evidence type="ECO:0000256" key="2">
    <source>
        <dbReference type="ARBA" id="ARBA00004479"/>
    </source>
</evidence>
<dbReference type="Pfam" id="PF08263">
    <property type="entry name" value="LRRNT_2"/>
    <property type="match status" value="1"/>
</dbReference>
<feature type="chain" id="PRO_5041949308" description="non-specific serine/threonine protein kinase" evidence="24">
    <location>
        <begin position="26"/>
        <end position="919"/>
    </location>
</feature>
<evidence type="ECO:0000313" key="27">
    <source>
        <dbReference type="Proteomes" id="UP001293254"/>
    </source>
</evidence>
<dbReference type="PROSITE" id="PS00108">
    <property type="entry name" value="PROTEIN_KINASE_ST"/>
    <property type="match status" value="1"/>
</dbReference>
<reference evidence="26" key="2">
    <citation type="journal article" date="2024" name="Plant">
        <title>Genomic evolution and insights into agronomic trait innovations of Sesamum species.</title>
        <authorList>
            <person name="Miao H."/>
            <person name="Wang L."/>
            <person name="Qu L."/>
            <person name="Liu H."/>
            <person name="Sun Y."/>
            <person name="Le M."/>
            <person name="Wang Q."/>
            <person name="Wei S."/>
            <person name="Zheng Y."/>
            <person name="Lin W."/>
            <person name="Duan Y."/>
            <person name="Cao H."/>
            <person name="Xiong S."/>
            <person name="Wang X."/>
            <person name="Wei L."/>
            <person name="Li C."/>
            <person name="Ma Q."/>
            <person name="Ju M."/>
            <person name="Zhao R."/>
            <person name="Li G."/>
            <person name="Mu C."/>
            <person name="Tian Q."/>
            <person name="Mei H."/>
            <person name="Zhang T."/>
            <person name="Gao T."/>
            <person name="Zhang H."/>
        </authorList>
    </citation>
    <scope>NUCLEOTIDE SEQUENCE</scope>
    <source>
        <strain evidence="26">3651</strain>
    </source>
</reference>
<dbReference type="FunFam" id="3.80.10.10:FF:000288">
    <property type="entry name" value="LRR receptor-like serine/threonine-protein kinase EFR"/>
    <property type="match status" value="1"/>
</dbReference>
<dbReference type="PANTHER" id="PTHR45974:SF272">
    <property type="entry name" value="LEUCINE RICH REPEAT FAMILY PROTEIN, EXPRESSED"/>
    <property type="match status" value="1"/>
</dbReference>
<keyword evidence="15 22" id="KW-0067">ATP-binding</keyword>
<dbReference type="GO" id="GO:0006952">
    <property type="term" value="P:defense response"/>
    <property type="evidence" value="ECO:0007669"/>
    <property type="project" value="UniProtKB-ARBA"/>
</dbReference>
<comment type="similarity">
    <text evidence="3">Belongs to the protein kinase superfamily. Ser/Thr protein kinase family.</text>
</comment>
<evidence type="ECO:0000256" key="20">
    <source>
        <dbReference type="ARBA" id="ARBA00047899"/>
    </source>
</evidence>
<feature type="binding site" evidence="22">
    <location>
        <position position="654"/>
    </location>
    <ligand>
        <name>ATP</name>
        <dbReference type="ChEBI" id="CHEBI:30616"/>
    </ligand>
</feature>
<feature type="domain" description="Protein kinase" evidence="25">
    <location>
        <begin position="625"/>
        <end position="916"/>
    </location>
</feature>
<keyword evidence="11 24" id="KW-0732">Signal</keyword>
<dbReference type="SUPFAM" id="SSF52058">
    <property type="entry name" value="L domain-like"/>
    <property type="match status" value="2"/>
</dbReference>
<name>A0AAE1YUF0_9LAMI</name>